<dbReference type="RefSeq" id="XP_044410635.1">
    <property type="nucleotide sequence ID" value="XM_044554700.1"/>
</dbReference>
<dbReference type="Gramene" id="TraesSTA6B03G03425180.2">
    <property type="protein sequence ID" value="TraesSTA6B03G03425180.2.CDS1"/>
    <property type="gene ID" value="TraesSTA6B03G03425180"/>
</dbReference>
<gene>
    <name evidence="2" type="primary">LOC123135577</name>
</gene>
<protein>
    <submittedName>
        <fullName evidence="2">Uncharacterized protein</fullName>
    </submittedName>
</protein>
<evidence type="ECO:0000313" key="3">
    <source>
        <dbReference type="Proteomes" id="UP000019116"/>
    </source>
</evidence>
<dbReference type="Gramene" id="TraesARI6B03G03392170.1">
    <property type="protein sequence ID" value="TraesARI6B03G03392170.1.CDS1"/>
    <property type="gene ID" value="TraesARI6B03G03392170"/>
</dbReference>
<dbReference type="Proteomes" id="UP000019116">
    <property type="component" value="Chromosome 6B"/>
</dbReference>
<dbReference type="EnsemblPlants" id="TraesCS6B02G051100.1">
    <property type="protein sequence ID" value="TraesCS6B02G051100.1.cds1"/>
    <property type="gene ID" value="TraesCS6B02G051100"/>
</dbReference>
<organism evidence="2">
    <name type="scientific">Triticum aestivum</name>
    <name type="common">Wheat</name>
    <dbReference type="NCBI Taxonomy" id="4565"/>
    <lineage>
        <taxon>Eukaryota</taxon>
        <taxon>Viridiplantae</taxon>
        <taxon>Streptophyta</taxon>
        <taxon>Embryophyta</taxon>
        <taxon>Tracheophyta</taxon>
        <taxon>Spermatophyta</taxon>
        <taxon>Magnoliopsida</taxon>
        <taxon>Liliopsida</taxon>
        <taxon>Poales</taxon>
        <taxon>Poaceae</taxon>
        <taxon>BOP clade</taxon>
        <taxon>Pooideae</taxon>
        <taxon>Triticodae</taxon>
        <taxon>Triticeae</taxon>
        <taxon>Triticinae</taxon>
        <taxon>Triticum</taxon>
    </lineage>
</organism>
<dbReference type="OMA" id="AQGKQDI"/>
<sequence>MDGGKKGGRDRRASQERSDRKSGTGMSGDAKKGGRGGKFTWEGADGYTDEDLDLVASRGAGAGADSASGNKKS</sequence>
<dbReference type="Gramene" id="TraesROB_scaffold_005502_01G000400.1">
    <property type="protein sequence ID" value="TraesROB_scaffold_005502_01G000400.1"/>
    <property type="gene ID" value="TraesROB_scaffold_005502_01G000400"/>
</dbReference>
<reference evidence="2" key="1">
    <citation type="submission" date="2018-08" db="EMBL/GenBank/DDBJ databases">
        <authorList>
            <person name="Rossello M."/>
        </authorList>
    </citation>
    <scope>NUCLEOTIDE SEQUENCE [LARGE SCALE GENOMIC DNA]</scope>
    <source>
        <strain evidence="2">cv. Chinese Spring</strain>
    </source>
</reference>
<dbReference type="RefSeq" id="XP_044410634.1">
    <property type="nucleotide sequence ID" value="XM_044554699.1"/>
</dbReference>
<evidence type="ECO:0000256" key="1">
    <source>
        <dbReference type="SAM" id="MobiDB-lite"/>
    </source>
</evidence>
<dbReference type="Gramene" id="TraesCS6B03G0118400.1">
    <property type="protein sequence ID" value="TraesCS6B03G0118400.1.CDS1"/>
    <property type="gene ID" value="TraesCS6B03G0118400"/>
</dbReference>
<feature type="region of interest" description="Disordered" evidence="1">
    <location>
        <begin position="1"/>
        <end position="45"/>
    </location>
</feature>
<dbReference type="GeneID" id="123135577"/>
<dbReference type="Gramene" id="TraesCS6B02G051100.1">
    <property type="protein sequence ID" value="TraesCS6B02G051100.1.cds1"/>
    <property type="gene ID" value="TraesCS6B02G051100"/>
</dbReference>
<accession>A0A3B6PFF8</accession>
<dbReference type="Gramene" id="TraesJAG6B03G03425710.2">
    <property type="protein sequence ID" value="TraesJAG6B03G03425710.2.CDS1"/>
    <property type="gene ID" value="TraesJAG6B03G03425710"/>
</dbReference>
<proteinExistence type="predicted"/>
<dbReference type="OrthoDB" id="781057at2759"/>
<evidence type="ECO:0000313" key="2">
    <source>
        <dbReference type="EnsemblPlants" id="TraesCS6B02G051100.1.cds1"/>
    </source>
</evidence>
<dbReference type="Gramene" id="TraesCAD_scaffold_003829_01G000300.1">
    <property type="protein sequence ID" value="TraesCAD_scaffold_003829_01G000300.1"/>
    <property type="gene ID" value="TraesCAD_scaffold_003829_01G000300"/>
</dbReference>
<dbReference type="RefSeq" id="XP_044410632.1">
    <property type="nucleotide sequence ID" value="XM_044554697.1"/>
</dbReference>
<name>A0A3B6PFF8_WHEAT</name>
<dbReference type="AlphaFoldDB" id="A0A3B6PFF8"/>
<keyword evidence="3" id="KW-1185">Reference proteome</keyword>
<feature type="compositionally biased region" description="Basic and acidic residues" evidence="1">
    <location>
        <begin position="1"/>
        <end position="22"/>
    </location>
</feature>
<dbReference type="Gramene" id="TraesSTA6B03G03425180.1">
    <property type="protein sequence ID" value="TraesSTA6B03G03425180.1.CDS1"/>
    <property type="gene ID" value="TraesSTA6B03G03425180"/>
</dbReference>
<dbReference type="Gramene" id="TraesLDM6B03G03437930.1">
    <property type="protein sequence ID" value="TraesLDM6B03G03437930.1.CDS1"/>
    <property type="gene ID" value="TraesLDM6B03G03437930"/>
</dbReference>
<reference evidence="2" key="2">
    <citation type="submission" date="2018-10" db="UniProtKB">
        <authorList>
            <consortium name="EnsemblPlants"/>
        </authorList>
    </citation>
    <scope>IDENTIFICATION</scope>
</reference>
<dbReference type="Gramene" id="TraesJAG6B03G03425710.1">
    <property type="protein sequence ID" value="TraesJAG6B03G03425710.1.CDS1"/>
    <property type="gene ID" value="TraesJAG6B03G03425710"/>
</dbReference>